<comment type="caution">
    <text evidence="6">The sequence shown here is derived from an EMBL/GenBank/DDBJ whole genome shotgun (WGS) entry which is preliminary data.</text>
</comment>
<dbReference type="Gene3D" id="3.40.50.1010">
    <property type="entry name" value="5'-nuclease"/>
    <property type="match status" value="1"/>
</dbReference>
<dbReference type="GO" id="GO:0046872">
    <property type="term" value="F:metal ion binding"/>
    <property type="evidence" value="ECO:0007669"/>
    <property type="project" value="UniProtKB-KW"/>
</dbReference>
<keyword evidence="3" id="KW-0378">Hydrolase</keyword>
<protein>
    <recommendedName>
        <fullName evidence="5">PIN domain-containing protein</fullName>
    </recommendedName>
</protein>
<dbReference type="CDD" id="cd09874">
    <property type="entry name" value="PIN_MT3492-like"/>
    <property type="match status" value="1"/>
</dbReference>
<keyword evidence="1" id="KW-0540">Nuclease</keyword>
<name>A0A846RS46_9MICC</name>
<proteinExistence type="predicted"/>
<keyword evidence="4" id="KW-0460">Magnesium</keyword>
<dbReference type="InterPro" id="IPR029060">
    <property type="entry name" value="PIN-like_dom_sf"/>
</dbReference>
<evidence type="ECO:0000256" key="4">
    <source>
        <dbReference type="ARBA" id="ARBA00022842"/>
    </source>
</evidence>
<dbReference type="InterPro" id="IPR002716">
    <property type="entry name" value="PIN_dom"/>
</dbReference>
<dbReference type="RefSeq" id="WP_167990528.1">
    <property type="nucleotide sequence ID" value="NZ_JAATJL010000001.1"/>
</dbReference>
<dbReference type="SUPFAM" id="SSF88723">
    <property type="entry name" value="PIN domain-like"/>
    <property type="match status" value="1"/>
</dbReference>
<evidence type="ECO:0000256" key="3">
    <source>
        <dbReference type="ARBA" id="ARBA00022801"/>
    </source>
</evidence>
<dbReference type="Pfam" id="PF01850">
    <property type="entry name" value="PIN"/>
    <property type="match status" value="1"/>
</dbReference>
<dbReference type="Proteomes" id="UP000547458">
    <property type="component" value="Unassembled WGS sequence"/>
</dbReference>
<evidence type="ECO:0000313" key="7">
    <source>
        <dbReference type="Proteomes" id="UP000547458"/>
    </source>
</evidence>
<dbReference type="EMBL" id="JAATJL010000001">
    <property type="protein sequence ID" value="NJC21131.1"/>
    <property type="molecule type" value="Genomic_DNA"/>
</dbReference>
<evidence type="ECO:0000313" key="6">
    <source>
        <dbReference type="EMBL" id="NJC21131.1"/>
    </source>
</evidence>
<reference evidence="6 7" key="1">
    <citation type="submission" date="2020-03" db="EMBL/GenBank/DDBJ databases">
        <title>Sequencing the genomes of 1000 actinobacteria strains.</title>
        <authorList>
            <person name="Klenk H.-P."/>
        </authorList>
    </citation>
    <scope>NUCLEOTIDE SEQUENCE [LARGE SCALE GENOMIC DNA]</scope>
    <source>
        <strain evidence="6 7">DSM 16403</strain>
    </source>
</reference>
<sequence length="143" mass="14982">MIAYFDTSALIPLLIQEPSSTLAMEVWARSEVVASSDLIRVEGTAALAMACRMGRIDQAALNNHVSRLETLTGDLTLLSVSPAILTAAGRLSIDHGLRGYDAVHLASALALASENTAMVSGDGPLLEAALQRGLTVINPNRAT</sequence>
<gene>
    <name evidence="6" type="ORF">BJ994_000207</name>
</gene>
<organism evidence="6 7">
    <name type="scientific">Arthrobacter pigmenti</name>
    <dbReference type="NCBI Taxonomy" id="271432"/>
    <lineage>
        <taxon>Bacteria</taxon>
        <taxon>Bacillati</taxon>
        <taxon>Actinomycetota</taxon>
        <taxon>Actinomycetes</taxon>
        <taxon>Micrococcales</taxon>
        <taxon>Micrococcaceae</taxon>
        <taxon>Arthrobacter</taxon>
    </lineage>
</organism>
<dbReference type="GO" id="GO:0004518">
    <property type="term" value="F:nuclease activity"/>
    <property type="evidence" value="ECO:0007669"/>
    <property type="project" value="UniProtKB-KW"/>
</dbReference>
<accession>A0A846RS46</accession>
<keyword evidence="2" id="KW-0479">Metal-binding</keyword>
<dbReference type="AlphaFoldDB" id="A0A846RS46"/>
<evidence type="ECO:0000259" key="5">
    <source>
        <dbReference type="Pfam" id="PF01850"/>
    </source>
</evidence>
<keyword evidence="7" id="KW-1185">Reference proteome</keyword>
<dbReference type="GO" id="GO:0016787">
    <property type="term" value="F:hydrolase activity"/>
    <property type="evidence" value="ECO:0007669"/>
    <property type="project" value="UniProtKB-KW"/>
</dbReference>
<evidence type="ECO:0000256" key="2">
    <source>
        <dbReference type="ARBA" id="ARBA00022723"/>
    </source>
</evidence>
<feature type="domain" description="PIN" evidence="5">
    <location>
        <begin position="4"/>
        <end position="112"/>
    </location>
</feature>
<evidence type="ECO:0000256" key="1">
    <source>
        <dbReference type="ARBA" id="ARBA00022722"/>
    </source>
</evidence>